<dbReference type="InterPro" id="IPR051247">
    <property type="entry name" value="RLC_Component"/>
</dbReference>
<feature type="compositionally biased region" description="Pro residues" evidence="3">
    <location>
        <begin position="59"/>
        <end position="75"/>
    </location>
</feature>
<dbReference type="InterPro" id="IPR014720">
    <property type="entry name" value="dsRBD_dom"/>
</dbReference>
<sequence>MFLISQDSNFIIIIVSQNYGKSFIKFSTLIGNSYWNRYKTRKEVETFHQLSSTTQQPSSSPPSPPSPSPPSPPSSSPLQTPRSPSPTPLPPSPPSPPSSSPSPTPLPPSPPSPTPSPPSPPSSSPSPTPPLLSPPLQQKHQLTEPPVENCVTILTGDTIVIAEKTTRRQVSPKSPLMIFNELVKNTNIQIQEHQWGASNHITSYTAMFEIGGKTYIGNHRSKQQAKQKACEKYLMTLSQDQLIKKKRSPEIEVGENTSNLKTKRPHQKDFLWSQFASFAMHNFINQREFNPSVKMANCIPKESTVIKPQPKIQEHQWGASNHITSYTAMFEIGGKTYIGNHRSKQQAKQKACEKYLMTIFKDIISERYDNLKLKKSQNILKIKSCKENVNLKENLTARFFNWHNNCQYRTLVASGAKWALTKILT</sequence>
<feature type="compositionally biased region" description="Low complexity" evidence="3">
    <location>
        <begin position="49"/>
        <end position="58"/>
    </location>
</feature>
<evidence type="ECO:0000256" key="3">
    <source>
        <dbReference type="SAM" id="MobiDB-lite"/>
    </source>
</evidence>
<dbReference type="Pfam" id="PF00035">
    <property type="entry name" value="dsrm"/>
    <property type="match status" value="2"/>
</dbReference>
<dbReference type="PROSITE" id="PS50137">
    <property type="entry name" value="DS_RBD"/>
    <property type="match status" value="1"/>
</dbReference>
<dbReference type="Proteomes" id="UP000475862">
    <property type="component" value="Unassembled WGS sequence"/>
</dbReference>
<dbReference type="Gene3D" id="3.30.160.20">
    <property type="match status" value="2"/>
</dbReference>
<dbReference type="PANTHER" id="PTHR46205">
    <property type="entry name" value="LOQUACIOUS, ISOFORM B"/>
    <property type="match status" value="1"/>
</dbReference>
<reference evidence="5 6" key="1">
    <citation type="submission" date="2019-08" db="EMBL/GenBank/DDBJ databases">
        <title>The genome of the soybean aphid Biotype 1, its phylome, world population structure and adaptation to the North American continent.</title>
        <authorList>
            <person name="Giordano R."/>
            <person name="Donthu R.K."/>
            <person name="Hernandez A.G."/>
            <person name="Wright C.L."/>
            <person name="Zimin A.V."/>
        </authorList>
    </citation>
    <scope>NUCLEOTIDE SEQUENCE [LARGE SCALE GENOMIC DNA]</scope>
    <source>
        <tissue evidence="5">Whole aphids</tissue>
    </source>
</reference>
<name>A0A6G0TDA2_APHGL</name>
<protein>
    <recommendedName>
        <fullName evidence="4">DRBM domain-containing protein</fullName>
    </recommendedName>
</protein>
<dbReference type="EMBL" id="VYZN01000042">
    <property type="protein sequence ID" value="KAE9530708.1"/>
    <property type="molecule type" value="Genomic_DNA"/>
</dbReference>
<dbReference type="GO" id="GO:0070578">
    <property type="term" value="C:RISC-loading complex"/>
    <property type="evidence" value="ECO:0007669"/>
    <property type="project" value="TreeGrafter"/>
</dbReference>
<feature type="compositionally biased region" description="Pro residues" evidence="3">
    <location>
        <begin position="83"/>
        <end position="133"/>
    </location>
</feature>
<dbReference type="SUPFAM" id="SSF54768">
    <property type="entry name" value="dsRNA-binding domain-like"/>
    <property type="match status" value="2"/>
</dbReference>
<dbReference type="GO" id="GO:0070920">
    <property type="term" value="P:regulation of regulatory ncRNA processing"/>
    <property type="evidence" value="ECO:0007669"/>
    <property type="project" value="TreeGrafter"/>
</dbReference>
<evidence type="ECO:0000259" key="4">
    <source>
        <dbReference type="PROSITE" id="PS50137"/>
    </source>
</evidence>
<accession>A0A6G0TDA2</accession>
<feature type="region of interest" description="Disordered" evidence="3">
    <location>
        <begin position="47"/>
        <end position="145"/>
    </location>
</feature>
<dbReference type="GO" id="GO:0005634">
    <property type="term" value="C:nucleus"/>
    <property type="evidence" value="ECO:0007669"/>
    <property type="project" value="TreeGrafter"/>
</dbReference>
<dbReference type="GO" id="GO:0005737">
    <property type="term" value="C:cytoplasm"/>
    <property type="evidence" value="ECO:0007669"/>
    <property type="project" value="TreeGrafter"/>
</dbReference>
<organism evidence="5 6">
    <name type="scientific">Aphis glycines</name>
    <name type="common">Soybean aphid</name>
    <dbReference type="NCBI Taxonomy" id="307491"/>
    <lineage>
        <taxon>Eukaryota</taxon>
        <taxon>Metazoa</taxon>
        <taxon>Ecdysozoa</taxon>
        <taxon>Arthropoda</taxon>
        <taxon>Hexapoda</taxon>
        <taxon>Insecta</taxon>
        <taxon>Pterygota</taxon>
        <taxon>Neoptera</taxon>
        <taxon>Paraneoptera</taxon>
        <taxon>Hemiptera</taxon>
        <taxon>Sternorrhyncha</taxon>
        <taxon>Aphidomorpha</taxon>
        <taxon>Aphidoidea</taxon>
        <taxon>Aphididae</taxon>
        <taxon>Aphidini</taxon>
        <taxon>Aphis</taxon>
        <taxon>Aphis</taxon>
    </lineage>
</organism>
<evidence type="ECO:0000256" key="2">
    <source>
        <dbReference type="PROSITE-ProRule" id="PRU00266"/>
    </source>
</evidence>
<feature type="domain" description="DRBM" evidence="4">
    <location>
        <begin position="171"/>
        <end position="239"/>
    </location>
</feature>
<dbReference type="GO" id="GO:0035197">
    <property type="term" value="F:siRNA binding"/>
    <property type="evidence" value="ECO:0007669"/>
    <property type="project" value="TreeGrafter"/>
</dbReference>
<proteinExistence type="predicted"/>
<dbReference type="OrthoDB" id="6363432at2759"/>
<evidence type="ECO:0000256" key="1">
    <source>
        <dbReference type="ARBA" id="ARBA00022884"/>
    </source>
</evidence>
<comment type="caution">
    <text evidence="5">The sequence shown here is derived from an EMBL/GenBank/DDBJ whole genome shotgun (WGS) entry which is preliminary data.</text>
</comment>
<dbReference type="GO" id="GO:0030422">
    <property type="term" value="P:siRNA processing"/>
    <property type="evidence" value="ECO:0007669"/>
    <property type="project" value="TreeGrafter"/>
</dbReference>
<dbReference type="AlphaFoldDB" id="A0A6G0TDA2"/>
<dbReference type="GO" id="GO:0016442">
    <property type="term" value="C:RISC complex"/>
    <property type="evidence" value="ECO:0007669"/>
    <property type="project" value="TreeGrafter"/>
</dbReference>
<keyword evidence="1 2" id="KW-0694">RNA-binding</keyword>
<dbReference type="GO" id="GO:0003725">
    <property type="term" value="F:double-stranded RNA binding"/>
    <property type="evidence" value="ECO:0007669"/>
    <property type="project" value="TreeGrafter"/>
</dbReference>
<gene>
    <name evidence="5" type="ORF">AGLY_011170</name>
</gene>
<dbReference type="PANTHER" id="PTHR46205:SF3">
    <property type="entry name" value="LOQUACIOUS, ISOFORM B"/>
    <property type="match status" value="1"/>
</dbReference>
<evidence type="ECO:0000313" key="5">
    <source>
        <dbReference type="EMBL" id="KAE9530708.1"/>
    </source>
</evidence>
<keyword evidence="6" id="KW-1185">Reference proteome</keyword>
<evidence type="ECO:0000313" key="6">
    <source>
        <dbReference type="Proteomes" id="UP000475862"/>
    </source>
</evidence>